<dbReference type="Gene3D" id="3.30.56.70">
    <property type="entry name" value="N2,N2-dimethylguanosine tRNA methyltransferase, C-terminal domain"/>
    <property type="match status" value="1"/>
</dbReference>
<evidence type="ECO:0000256" key="12">
    <source>
        <dbReference type="PROSITE-ProRule" id="PRU00958"/>
    </source>
</evidence>
<evidence type="ECO:0000313" key="15">
    <source>
        <dbReference type="Proteomes" id="UP000308768"/>
    </source>
</evidence>
<keyword evidence="2 12" id="KW-0489">Methyltransferase</keyword>
<feature type="region of interest" description="Disordered" evidence="13">
    <location>
        <begin position="748"/>
        <end position="770"/>
    </location>
</feature>
<evidence type="ECO:0000256" key="4">
    <source>
        <dbReference type="ARBA" id="ARBA00022691"/>
    </source>
</evidence>
<dbReference type="InterPro" id="IPR002905">
    <property type="entry name" value="Trm1"/>
</dbReference>
<keyword evidence="3 12" id="KW-0808">Transferase</keyword>
<dbReference type="EMBL" id="NAJN01000190">
    <property type="protein sequence ID" value="TKA77400.1"/>
    <property type="molecule type" value="Genomic_DNA"/>
</dbReference>
<dbReference type="PROSITE" id="PS51626">
    <property type="entry name" value="SAM_MT_TRM1"/>
    <property type="match status" value="1"/>
</dbReference>
<dbReference type="InterPro" id="IPR042296">
    <property type="entry name" value="tRNA_met_Trm1_C"/>
</dbReference>
<dbReference type="Proteomes" id="UP000308768">
    <property type="component" value="Unassembled WGS sequence"/>
</dbReference>
<dbReference type="SUPFAM" id="SSF53335">
    <property type="entry name" value="S-adenosyl-L-methionine-dependent methyltransferases"/>
    <property type="match status" value="1"/>
</dbReference>
<keyword evidence="5 12" id="KW-0819">tRNA processing</keyword>
<organism evidence="14 15">
    <name type="scientific">Cryomyces minteri</name>
    <dbReference type="NCBI Taxonomy" id="331657"/>
    <lineage>
        <taxon>Eukaryota</taxon>
        <taxon>Fungi</taxon>
        <taxon>Dikarya</taxon>
        <taxon>Ascomycota</taxon>
        <taxon>Pezizomycotina</taxon>
        <taxon>Dothideomycetes</taxon>
        <taxon>Dothideomycetes incertae sedis</taxon>
        <taxon>Cryomyces</taxon>
    </lineage>
</organism>
<evidence type="ECO:0000256" key="10">
    <source>
        <dbReference type="ARBA" id="ARBA00082896"/>
    </source>
</evidence>
<feature type="compositionally biased region" description="Basic residues" evidence="13">
    <location>
        <begin position="124"/>
        <end position="142"/>
    </location>
</feature>
<dbReference type="OrthoDB" id="6349953at2759"/>
<keyword evidence="1 12" id="KW-0820">tRNA-binding</keyword>
<evidence type="ECO:0000313" key="14">
    <source>
        <dbReference type="EMBL" id="TKA77400.1"/>
    </source>
</evidence>
<dbReference type="FunFam" id="3.40.50.150:FF:000051">
    <property type="entry name" value="tRNA (guanine(26)-N(2))-dimethyltransferase"/>
    <property type="match status" value="1"/>
</dbReference>
<dbReference type="EC" id="2.1.1.216" evidence="7"/>
<feature type="region of interest" description="Disordered" evidence="13">
    <location>
        <begin position="1"/>
        <end position="23"/>
    </location>
</feature>
<dbReference type="STRING" id="331657.A0A4U0XJT4"/>
<dbReference type="AlphaFoldDB" id="A0A4U0XJT4"/>
<evidence type="ECO:0000256" key="11">
    <source>
        <dbReference type="ARBA" id="ARBA00083299"/>
    </source>
</evidence>
<evidence type="ECO:0000256" key="13">
    <source>
        <dbReference type="SAM" id="MobiDB-lite"/>
    </source>
</evidence>
<sequence>MAAPSPAESLAASDIIVSKPDSGTESLQTCEASITSRPRAGQSVLHEGRSYTTIKEGLAHILVPHQARTFTDPKAARTANLRDGQQGDSQAQSVFYNPIQQFNRDLSVLAIKAFGEDLCALRRAKHDRSKSKGGNQGKRKRGGNGNPARVPGVQESNGMKRKKEDVEDVVDFRSEVMVDATAGQTADAEGDIQPGATTHDTRMDDASEVVRDDSHQYPSQHESIPAPTKGSAANIAQAPTNGTASEQVNTVGDTQARTWKPKFRILDALSATGLRALRYAQEIPFATSITANDLSDKATESIVLNIQHNGLEDRITPTTSNALAHMYLAAFSPAHEKYDVIDLDPYGTAVPFLDAALQSVTDGGLLCVTCTDAGVWASSGYLEKTYSLYGGLPLKGLHSHEAGLRLILHSIASTAAKYGLTIEPLLSLSIDFYARVFVRVRRRPADVKFLAGKTIIVYNCDTGCGAWTVQPLARNAHQKTKGGPNGDGWWKHSFAQAPSASTHCEHCGFKTHLAGPMYGGPLHNPAFIERLLDALPSLDKTTYATLDRVEGMLTTALEETLFDDPLPAADPKDTIPTMPPHTLDNHPFFFHPSALAKVIHCQSPPEAAVKGALRTAGYRATRSHTKPGTVKTDAPWTVVWEIMREWVRQKAPIKESAIREGTAGWGIMSQSRETTDEQKPDEGEKAESSNLTDPGDPDPEAKHAAAKSTAISGIARMAGKPATDSPSSLTVVFNEQLGRDKARKRLLRYQANPRPNWGPMNRAKSGGGGG</sequence>
<feature type="region of interest" description="Disordered" evidence="13">
    <location>
        <begin position="661"/>
        <end position="728"/>
    </location>
</feature>
<evidence type="ECO:0000256" key="2">
    <source>
        <dbReference type="ARBA" id="ARBA00022603"/>
    </source>
</evidence>
<dbReference type="InterPro" id="IPR029063">
    <property type="entry name" value="SAM-dependent_MTases_sf"/>
</dbReference>
<dbReference type="GO" id="GO:0002940">
    <property type="term" value="P:tRNA N2-guanine methylation"/>
    <property type="evidence" value="ECO:0007669"/>
    <property type="project" value="TreeGrafter"/>
</dbReference>
<dbReference type="PANTHER" id="PTHR10631">
    <property type="entry name" value="N 2 ,N 2 -DIMETHYLGUANOSINE TRNA METHYLTRANSFERASE"/>
    <property type="match status" value="1"/>
</dbReference>
<gene>
    <name evidence="14" type="ORF">B0A49_04747</name>
</gene>
<feature type="region of interest" description="Disordered" evidence="13">
    <location>
        <begin position="180"/>
        <end position="233"/>
    </location>
</feature>
<dbReference type="GO" id="GO:0000049">
    <property type="term" value="F:tRNA binding"/>
    <property type="evidence" value="ECO:0007669"/>
    <property type="project" value="UniProtKB-UniRule"/>
</dbReference>
<evidence type="ECO:0000256" key="5">
    <source>
        <dbReference type="ARBA" id="ARBA00022694"/>
    </source>
</evidence>
<dbReference type="GO" id="GO:0005634">
    <property type="term" value="C:nucleus"/>
    <property type="evidence" value="ECO:0007669"/>
    <property type="project" value="TreeGrafter"/>
</dbReference>
<comment type="similarity">
    <text evidence="12">Belongs to the class I-like SAM-binding methyltransferase superfamily. Trm1 family.</text>
</comment>
<evidence type="ECO:0000256" key="7">
    <source>
        <dbReference type="ARBA" id="ARBA00039099"/>
    </source>
</evidence>
<keyword evidence="4 12" id="KW-0949">S-adenosyl-L-methionine</keyword>
<feature type="compositionally biased region" description="Basic and acidic residues" evidence="13">
    <location>
        <begin position="199"/>
        <end position="215"/>
    </location>
</feature>
<dbReference type="GO" id="GO:0160104">
    <property type="term" value="F:tRNA (guanine(26)-N2)-dimethyltransferase activity"/>
    <property type="evidence" value="ECO:0007669"/>
    <property type="project" value="UniProtKB-EC"/>
</dbReference>
<keyword evidence="6 12" id="KW-0694">RNA-binding</keyword>
<evidence type="ECO:0000256" key="6">
    <source>
        <dbReference type="ARBA" id="ARBA00022884"/>
    </source>
</evidence>
<keyword evidence="15" id="KW-1185">Reference proteome</keyword>
<feature type="compositionally biased region" description="Low complexity" evidence="13">
    <location>
        <begin position="1"/>
        <end position="13"/>
    </location>
</feature>
<evidence type="ECO:0000256" key="3">
    <source>
        <dbReference type="ARBA" id="ARBA00022679"/>
    </source>
</evidence>
<feature type="region of interest" description="Disordered" evidence="13">
    <location>
        <begin position="124"/>
        <end position="165"/>
    </location>
</feature>
<comment type="catalytic activity">
    <reaction evidence="8">
        <text>guanosine(26) in tRNA + 2 S-adenosyl-L-methionine = N(2)-dimethylguanosine(26) in tRNA + 2 S-adenosyl-L-homocysteine + 2 H(+)</text>
        <dbReference type="Rhea" id="RHEA:43140"/>
        <dbReference type="Rhea" id="RHEA-COMP:10359"/>
        <dbReference type="Rhea" id="RHEA-COMP:10360"/>
        <dbReference type="ChEBI" id="CHEBI:15378"/>
        <dbReference type="ChEBI" id="CHEBI:57856"/>
        <dbReference type="ChEBI" id="CHEBI:59789"/>
        <dbReference type="ChEBI" id="CHEBI:74269"/>
        <dbReference type="ChEBI" id="CHEBI:74513"/>
        <dbReference type="EC" id="2.1.1.216"/>
    </reaction>
</comment>
<feature type="compositionally biased region" description="Basic and acidic residues" evidence="13">
    <location>
        <begin position="673"/>
        <end position="687"/>
    </location>
</feature>
<comment type="caution">
    <text evidence="14">The sequence shown here is derived from an EMBL/GenBank/DDBJ whole genome shotgun (WGS) entry which is preliminary data.</text>
</comment>
<evidence type="ECO:0000256" key="9">
    <source>
        <dbReference type="ARBA" id="ARBA00077143"/>
    </source>
</evidence>
<accession>A0A4U0XJT4</accession>
<evidence type="ECO:0000256" key="8">
    <source>
        <dbReference type="ARBA" id="ARBA00051897"/>
    </source>
</evidence>
<dbReference type="FunFam" id="3.30.56.70:FF:000001">
    <property type="entry name" value="tRNA (guanine(26)-N(2))-dimethyltransferase"/>
    <property type="match status" value="1"/>
</dbReference>
<reference evidence="14 15" key="1">
    <citation type="submission" date="2017-03" db="EMBL/GenBank/DDBJ databases">
        <title>Genomes of endolithic fungi from Antarctica.</title>
        <authorList>
            <person name="Coleine C."/>
            <person name="Masonjones S."/>
            <person name="Stajich J.E."/>
        </authorList>
    </citation>
    <scope>NUCLEOTIDE SEQUENCE [LARGE SCALE GENOMIC DNA]</scope>
    <source>
        <strain evidence="14 15">CCFEE 5187</strain>
    </source>
</reference>
<dbReference type="Gene3D" id="3.40.50.150">
    <property type="entry name" value="Vaccinia Virus protein VP39"/>
    <property type="match status" value="1"/>
</dbReference>
<dbReference type="CDD" id="cd02440">
    <property type="entry name" value="AdoMet_MTases"/>
    <property type="match status" value="1"/>
</dbReference>
<protein>
    <recommendedName>
        <fullName evidence="7">tRNA (guanine(26)-N(2))-dimethyltransferase</fullName>
        <ecNumber evidence="7">2.1.1.216</ecNumber>
    </recommendedName>
    <alternativeName>
        <fullName evidence="10">tRNA 2,2-dimethylguanosine-26 methyltransferase</fullName>
    </alternativeName>
    <alternativeName>
        <fullName evidence="9">tRNA(guanine-26,N(2)-N(2)) methyltransferase</fullName>
    </alternativeName>
    <alternativeName>
        <fullName evidence="11">tRNA(m(2,2)G26)dimethyltransferase</fullName>
    </alternativeName>
</protein>
<dbReference type="PANTHER" id="PTHR10631:SF3">
    <property type="entry name" value="TRNA (GUANINE(26)-N(2))-DIMETHYLTRANSFERASE"/>
    <property type="match status" value="1"/>
</dbReference>
<proteinExistence type="inferred from homology"/>
<name>A0A4U0XJT4_9PEZI</name>
<evidence type="ECO:0000256" key="1">
    <source>
        <dbReference type="ARBA" id="ARBA00022555"/>
    </source>
</evidence>
<dbReference type="Pfam" id="PF02005">
    <property type="entry name" value="TRM"/>
    <property type="match status" value="2"/>
</dbReference>